<dbReference type="Proteomes" id="UP000277928">
    <property type="component" value="Unassembled WGS sequence"/>
</dbReference>
<gene>
    <name evidence="4" type="ORF">NLS_LOCUS4571</name>
</gene>
<keyword evidence="1" id="KW-0677">Repeat</keyword>
<keyword evidence="5" id="KW-1185">Reference proteome</keyword>
<dbReference type="OrthoDB" id="5846319at2759"/>
<feature type="repeat" description="ANK" evidence="3">
    <location>
        <begin position="48"/>
        <end position="80"/>
    </location>
</feature>
<dbReference type="Pfam" id="PF12796">
    <property type="entry name" value="Ank_2"/>
    <property type="match status" value="1"/>
</dbReference>
<reference evidence="4 5" key="1">
    <citation type="submission" date="2018-08" db="EMBL/GenBank/DDBJ databases">
        <authorList>
            <person name="Laetsch R D."/>
            <person name="Stevens L."/>
            <person name="Kumar S."/>
            <person name="Blaxter L. M."/>
        </authorList>
    </citation>
    <scope>NUCLEOTIDE SEQUENCE [LARGE SCALE GENOMIC DNA]</scope>
</reference>
<dbReference type="PANTHER" id="PTHR24173">
    <property type="entry name" value="ANKYRIN REPEAT CONTAINING"/>
    <property type="match status" value="1"/>
</dbReference>
<dbReference type="AlphaFoldDB" id="A0A3P6UN43"/>
<dbReference type="EMBL" id="UYRX01000299">
    <property type="protein sequence ID" value="VDK79574.1"/>
    <property type="molecule type" value="Genomic_DNA"/>
</dbReference>
<organism evidence="4 5">
    <name type="scientific">Litomosoides sigmodontis</name>
    <name type="common">Filarial nematode worm</name>
    <dbReference type="NCBI Taxonomy" id="42156"/>
    <lineage>
        <taxon>Eukaryota</taxon>
        <taxon>Metazoa</taxon>
        <taxon>Ecdysozoa</taxon>
        <taxon>Nematoda</taxon>
        <taxon>Chromadorea</taxon>
        <taxon>Rhabditida</taxon>
        <taxon>Spirurina</taxon>
        <taxon>Spiruromorpha</taxon>
        <taxon>Filarioidea</taxon>
        <taxon>Onchocercidae</taxon>
        <taxon>Litomosoides</taxon>
    </lineage>
</organism>
<dbReference type="SMART" id="SM00248">
    <property type="entry name" value="ANK"/>
    <property type="match status" value="3"/>
</dbReference>
<dbReference type="PANTHER" id="PTHR24173:SF74">
    <property type="entry name" value="ANKYRIN REPEAT DOMAIN-CONTAINING PROTEIN 16"/>
    <property type="match status" value="1"/>
</dbReference>
<accession>A0A3P6UN43</accession>
<dbReference type="InterPro" id="IPR002110">
    <property type="entry name" value="Ankyrin_rpt"/>
</dbReference>
<dbReference type="PRINTS" id="PR01415">
    <property type="entry name" value="ANKYRIN"/>
</dbReference>
<evidence type="ECO:0000313" key="5">
    <source>
        <dbReference type="Proteomes" id="UP000277928"/>
    </source>
</evidence>
<evidence type="ECO:0000256" key="2">
    <source>
        <dbReference type="ARBA" id="ARBA00023043"/>
    </source>
</evidence>
<dbReference type="PROSITE" id="PS50297">
    <property type="entry name" value="ANK_REP_REGION"/>
    <property type="match status" value="3"/>
</dbReference>
<name>A0A3P6UN43_LITSI</name>
<dbReference type="InterPro" id="IPR036770">
    <property type="entry name" value="Ankyrin_rpt-contain_sf"/>
</dbReference>
<feature type="repeat" description="ANK" evidence="3">
    <location>
        <begin position="81"/>
        <end position="113"/>
    </location>
</feature>
<keyword evidence="2 3" id="KW-0040">ANK repeat</keyword>
<dbReference type="SUPFAM" id="SSF48403">
    <property type="entry name" value="Ankyrin repeat"/>
    <property type="match status" value="1"/>
</dbReference>
<feature type="repeat" description="ANK" evidence="3">
    <location>
        <begin position="15"/>
        <end position="47"/>
    </location>
</feature>
<evidence type="ECO:0000313" key="4">
    <source>
        <dbReference type="EMBL" id="VDK79574.1"/>
    </source>
</evidence>
<evidence type="ECO:0000256" key="1">
    <source>
        <dbReference type="ARBA" id="ARBA00022737"/>
    </source>
</evidence>
<proteinExistence type="predicted"/>
<sequence>MEQKWTGYYCGATTDGETALHCAAARGHVDCVQSLLDAGAAVDSVDQTGQTALHLALRRSHIDIALLLITKGCKLDVQDENGDTALHIASRVGLLSAVQTLCHLGAVVDIVNQHKLYWSLLIIDRRSASDFNCYLFEDEGMKISVKLSLNGR</sequence>
<dbReference type="STRING" id="42156.A0A3P6UN43"/>
<dbReference type="PROSITE" id="PS50088">
    <property type="entry name" value="ANK_REPEAT"/>
    <property type="match status" value="3"/>
</dbReference>
<dbReference type="Gene3D" id="1.25.40.20">
    <property type="entry name" value="Ankyrin repeat-containing domain"/>
    <property type="match status" value="1"/>
</dbReference>
<dbReference type="Pfam" id="PF00023">
    <property type="entry name" value="Ank"/>
    <property type="match status" value="1"/>
</dbReference>
<protein>
    <submittedName>
        <fullName evidence="4">Uncharacterized protein</fullName>
    </submittedName>
</protein>
<evidence type="ECO:0000256" key="3">
    <source>
        <dbReference type="PROSITE-ProRule" id="PRU00023"/>
    </source>
</evidence>